<dbReference type="HOGENOM" id="CLU_216728_0_0_12"/>
<reference evidence="2" key="2">
    <citation type="submission" date="2012-03" db="EMBL/GenBank/DDBJ databases">
        <title>Complete genome sequence of Borrelia crocidurae.</title>
        <authorList>
            <person name="Elbir H."/>
            <person name="Gimenez G."/>
            <person name="Robert C."/>
            <person name="Raoult D."/>
            <person name="Drancourt M."/>
        </authorList>
    </citation>
    <scope>NUCLEOTIDE SEQUENCE [LARGE SCALE GENOMIC DNA]</scope>
    <source>
        <strain evidence="2">Achema</strain>
        <plasmid evidence="2">unnamed23</plasmid>
    </source>
</reference>
<sequence>MGGVEGGEGAAGGEGRGAKSLSEVLLEVGRSAENAFYTFMGLIAPIH</sequence>
<gene>
    <name evidence="1" type="ordered locus">Q7M_1252</name>
</gene>
<protein>
    <recommendedName>
        <fullName evidence="3">Variable large protein</fullName>
    </recommendedName>
</protein>
<name>I0FEV3_BORCA</name>
<organism evidence="1 2">
    <name type="scientific">Borrelia crocidurae (strain Achema)</name>
    <dbReference type="NCBI Taxonomy" id="1155096"/>
    <lineage>
        <taxon>Bacteria</taxon>
        <taxon>Pseudomonadati</taxon>
        <taxon>Spirochaetota</taxon>
        <taxon>Spirochaetia</taxon>
        <taxon>Spirochaetales</taxon>
        <taxon>Borreliaceae</taxon>
        <taxon>Borrelia</taxon>
    </lineage>
</organism>
<geneLocation type="plasmid" evidence="2">
    <name>unnamed23</name>
</geneLocation>
<accession>I0FEV3</accession>
<evidence type="ECO:0000313" key="1">
    <source>
        <dbReference type="EMBL" id="AFI32009.1"/>
    </source>
</evidence>
<evidence type="ECO:0008006" key="3">
    <source>
        <dbReference type="Google" id="ProtNLM"/>
    </source>
</evidence>
<dbReference type="AlphaFoldDB" id="I0FEV3"/>
<proteinExistence type="predicted"/>
<reference evidence="1 2" key="1">
    <citation type="journal article" date="2012" name="J. Bacteriol.">
        <title>Complete Genome Sequence of Borrelia crocidurae.</title>
        <authorList>
            <person name="Elbir H."/>
            <person name="Gimenez G."/>
            <person name="Robert C."/>
            <person name="Bergstrom S."/>
            <person name="Cutler S."/>
            <person name="Raoult D."/>
            <person name="Drancourt M."/>
        </authorList>
    </citation>
    <scope>NUCLEOTIDE SEQUENCE [LARGE SCALE GENOMIC DNA]</scope>
    <source>
        <strain evidence="1 2">Achema</strain>
        <plasmid evidence="2">unnamed23</plasmid>
    </source>
</reference>
<keyword evidence="1" id="KW-0614">Plasmid</keyword>
<evidence type="ECO:0000313" key="2">
    <source>
        <dbReference type="Proteomes" id="UP000005212"/>
    </source>
</evidence>
<dbReference type="EMBL" id="CP003449">
    <property type="protein sequence ID" value="AFI32009.1"/>
    <property type="molecule type" value="Genomic_DNA"/>
</dbReference>
<dbReference type="KEGG" id="bcw:Q7M_1252"/>
<dbReference type="Proteomes" id="UP000005212">
    <property type="component" value="Plasmid unnamed23"/>
</dbReference>